<gene>
    <name evidence="1" type="ORF">BS47DRAFT_453409</name>
</gene>
<organism evidence="1 2">
    <name type="scientific">Hydnum rufescens UP504</name>
    <dbReference type="NCBI Taxonomy" id="1448309"/>
    <lineage>
        <taxon>Eukaryota</taxon>
        <taxon>Fungi</taxon>
        <taxon>Dikarya</taxon>
        <taxon>Basidiomycota</taxon>
        <taxon>Agaricomycotina</taxon>
        <taxon>Agaricomycetes</taxon>
        <taxon>Cantharellales</taxon>
        <taxon>Hydnaceae</taxon>
        <taxon>Hydnum</taxon>
    </lineage>
</organism>
<evidence type="ECO:0000313" key="1">
    <source>
        <dbReference type="EMBL" id="KAF9506267.1"/>
    </source>
</evidence>
<dbReference type="Proteomes" id="UP000886523">
    <property type="component" value="Unassembled WGS sequence"/>
</dbReference>
<reference evidence="1" key="1">
    <citation type="journal article" date="2020" name="Nat. Commun.">
        <title>Large-scale genome sequencing of mycorrhizal fungi provides insights into the early evolution of symbiotic traits.</title>
        <authorList>
            <person name="Miyauchi S."/>
            <person name="Kiss E."/>
            <person name="Kuo A."/>
            <person name="Drula E."/>
            <person name="Kohler A."/>
            <person name="Sanchez-Garcia M."/>
            <person name="Morin E."/>
            <person name="Andreopoulos B."/>
            <person name="Barry K.W."/>
            <person name="Bonito G."/>
            <person name="Buee M."/>
            <person name="Carver A."/>
            <person name="Chen C."/>
            <person name="Cichocki N."/>
            <person name="Clum A."/>
            <person name="Culley D."/>
            <person name="Crous P.W."/>
            <person name="Fauchery L."/>
            <person name="Girlanda M."/>
            <person name="Hayes R.D."/>
            <person name="Keri Z."/>
            <person name="LaButti K."/>
            <person name="Lipzen A."/>
            <person name="Lombard V."/>
            <person name="Magnuson J."/>
            <person name="Maillard F."/>
            <person name="Murat C."/>
            <person name="Nolan M."/>
            <person name="Ohm R.A."/>
            <person name="Pangilinan J."/>
            <person name="Pereira M.F."/>
            <person name="Perotto S."/>
            <person name="Peter M."/>
            <person name="Pfister S."/>
            <person name="Riley R."/>
            <person name="Sitrit Y."/>
            <person name="Stielow J.B."/>
            <person name="Szollosi G."/>
            <person name="Zifcakova L."/>
            <person name="Stursova M."/>
            <person name="Spatafora J.W."/>
            <person name="Tedersoo L."/>
            <person name="Vaario L.M."/>
            <person name="Yamada A."/>
            <person name="Yan M."/>
            <person name="Wang P."/>
            <person name="Xu J."/>
            <person name="Bruns T."/>
            <person name="Baldrian P."/>
            <person name="Vilgalys R."/>
            <person name="Dunand C."/>
            <person name="Henrissat B."/>
            <person name="Grigoriev I.V."/>
            <person name="Hibbett D."/>
            <person name="Nagy L.G."/>
            <person name="Martin F.M."/>
        </authorList>
    </citation>
    <scope>NUCLEOTIDE SEQUENCE</scope>
    <source>
        <strain evidence="1">UP504</strain>
    </source>
</reference>
<sequence length="199" mass="22407">MKQSPVFGGAVATTFGSWFLKLQEHMNWYNARFWAALVHFDPKWCLCWFVDPVLTRLDISMFEDMHKPKAFVNEQYSLEGEWRCDGAVALALRDVSRGRSSHSQILYRRRDDRSHCPHTLVPEIILASLAIRTASCPFQAASICIVCGAPGHKATSCKATSTNLRKQAVTVSDRSAIGPLLTVTPRFFSSRVYSHNDDV</sequence>
<comment type="caution">
    <text evidence="1">The sequence shown here is derived from an EMBL/GenBank/DDBJ whole genome shotgun (WGS) entry which is preliminary data.</text>
</comment>
<name>A0A9P6AIP4_9AGAM</name>
<accession>A0A9P6AIP4</accession>
<protein>
    <recommendedName>
        <fullName evidence="3">CCHC-type domain-containing protein</fullName>
    </recommendedName>
</protein>
<evidence type="ECO:0008006" key="3">
    <source>
        <dbReference type="Google" id="ProtNLM"/>
    </source>
</evidence>
<dbReference type="EMBL" id="MU129118">
    <property type="protein sequence ID" value="KAF9506267.1"/>
    <property type="molecule type" value="Genomic_DNA"/>
</dbReference>
<dbReference type="AlphaFoldDB" id="A0A9P6AIP4"/>
<evidence type="ECO:0000313" key="2">
    <source>
        <dbReference type="Proteomes" id="UP000886523"/>
    </source>
</evidence>
<keyword evidence="2" id="KW-1185">Reference proteome</keyword>
<proteinExistence type="predicted"/>